<feature type="region of interest" description="Disordered" evidence="2">
    <location>
        <begin position="192"/>
        <end position="214"/>
    </location>
</feature>
<keyword evidence="1" id="KW-0853">WD repeat</keyword>
<dbReference type="InterPro" id="IPR051959">
    <property type="entry name" value="PAK1-Kinase_Regulator"/>
</dbReference>
<comment type="caution">
    <text evidence="3">The sequence shown here is derived from an EMBL/GenBank/DDBJ whole genome shotgun (WGS) entry which is preliminary data.</text>
</comment>
<dbReference type="Gene3D" id="2.130.10.10">
    <property type="entry name" value="YVTN repeat-like/Quinoprotein amine dehydrogenase"/>
    <property type="match status" value="2"/>
</dbReference>
<dbReference type="SUPFAM" id="SSF50978">
    <property type="entry name" value="WD40 repeat-like"/>
    <property type="match status" value="1"/>
</dbReference>
<feature type="compositionally biased region" description="Low complexity" evidence="2">
    <location>
        <begin position="470"/>
        <end position="481"/>
    </location>
</feature>
<keyword evidence="4" id="KW-1185">Reference proteome</keyword>
<dbReference type="OrthoDB" id="308449at2759"/>
<reference evidence="3 4" key="1">
    <citation type="submission" date="2017-10" db="EMBL/GenBank/DDBJ databases">
        <title>Development of genomic resources for the powdery mildew, Erysiphe pulchra.</title>
        <authorList>
            <person name="Wadl P.A."/>
            <person name="Mack B.M."/>
            <person name="Moore G."/>
            <person name="Beltz S.B."/>
        </authorList>
    </citation>
    <scope>NUCLEOTIDE SEQUENCE [LARGE SCALE GENOMIC DNA]</scope>
    <source>
        <strain evidence="3">Cflorida</strain>
    </source>
</reference>
<name>A0A2S4PMN6_9PEZI</name>
<dbReference type="InterPro" id="IPR036322">
    <property type="entry name" value="WD40_repeat_dom_sf"/>
</dbReference>
<sequence>MTKRKRDLNGESIQGNPINGEIKKIKSSSPFVDELKITTPFTVQVVTGSYDGIIHGVTATISSKKTEFADTFLFTAHSSAIRCLAISPPPSTTVTKQIQKIYLASGSTDERIHLYHLSAHAPSKIIAPSIPNILQNPIVENSQNRELGSLLHHSGAITAMYFPNRGKLLSSAEDRQISIIRTRDWNVLCSIKSPAPKQSGRPSGDTAPMGGAPSGINDFAVHPSMKIMISVGKGERCMRLWNLVTGKKAGVLNFDKSQLSQLGEDKYSSGEGRKVAWGSTEAGDEFCVGFERGLLVYGMDSRPRCIALPDKRTKIHQLYYLHVKTDYDVLAVSTEDGRIIFFSTRLTDLSACSDKDLKLNKLPSSKLLAQLGGNKVGISGRIKDFSVLPVKESNSKLLVIVTAGSDGIIRLWQVQVNDLLSHTEKTKQIGLVVGTYKTNNRITCLKAFVMLPSEETIEDGNLEEKDISDSNDNNSNSDYSD</sequence>
<dbReference type="Proteomes" id="UP000237438">
    <property type="component" value="Unassembled WGS sequence"/>
</dbReference>
<dbReference type="AlphaFoldDB" id="A0A2S4PMN6"/>
<dbReference type="PROSITE" id="PS50082">
    <property type="entry name" value="WD_REPEATS_2"/>
    <property type="match status" value="1"/>
</dbReference>
<organism evidence="3 4">
    <name type="scientific">Erysiphe pulchra</name>
    <dbReference type="NCBI Taxonomy" id="225359"/>
    <lineage>
        <taxon>Eukaryota</taxon>
        <taxon>Fungi</taxon>
        <taxon>Dikarya</taxon>
        <taxon>Ascomycota</taxon>
        <taxon>Pezizomycotina</taxon>
        <taxon>Leotiomycetes</taxon>
        <taxon>Erysiphales</taxon>
        <taxon>Erysiphaceae</taxon>
        <taxon>Erysiphe</taxon>
    </lineage>
</organism>
<accession>A0A2S4PMN6</accession>
<evidence type="ECO:0000256" key="2">
    <source>
        <dbReference type="SAM" id="MobiDB-lite"/>
    </source>
</evidence>
<dbReference type="InterPro" id="IPR015943">
    <property type="entry name" value="WD40/YVTN_repeat-like_dom_sf"/>
</dbReference>
<dbReference type="PANTHER" id="PTHR44675:SF1">
    <property type="entry name" value="P21-ACTIVATED PROTEIN KINASE-INTERACTING PROTEIN 1"/>
    <property type="match status" value="1"/>
</dbReference>
<dbReference type="STRING" id="225359.A0A2S4PMN6"/>
<dbReference type="EMBL" id="PEDP01001753">
    <property type="protein sequence ID" value="POS83261.1"/>
    <property type="molecule type" value="Genomic_DNA"/>
</dbReference>
<evidence type="ECO:0008006" key="5">
    <source>
        <dbReference type="Google" id="ProtNLM"/>
    </source>
</evidence>
<evidence type="ECO:0000313" key="4">
    <source>
        <dbReference type="Proteomes" id="UP000237438"/>
    </source>
</evidence>
<feature type="region of interest" description="Disordered" evidence="2">
    <location>
        <begin position="459"/>
        <end position="481"/>
    </location>
</feature>
<dbReference type="Pfam" id="PF00400">
    <property type="entry name" value="WD40"/>
    <property type="match status" value="2"/>
</dbReference>
<dbReference type="InterPro" id="IPR001680">
    <property type="entry name" value="WD40_rpt"/>
</dbReference>
<feature type="repeat" description="WD" evidence="1">
    <location>
        <begin position="400"/>
        <end position="422"/>
    </location>
</feature>
<protein>
    <recommendedName>
        <fullName evidence="5">WD40 repeat-like protein</fullName>
    </recommendedName>
</protein>
<evidence type="ECO:0000313" key="3">
    <source>
        <dbReference type="EMBL" id="POS83261.1"/>
    </source>
</evidence>
<proteinExistence type="predicted"/>
<dbReference type="SMART" id="SM00320">
    <property type="entry name" value="WD40"/>
    <property type="match status" value="4"/>
</dbReference>
<gene>
    <name evidence="3" type="ORF">EPUL_005535</name>
</gene>
<dbReference type="PANTHER" id="PTHR44675">
    <property type="entry name" value="PAK1 INTERACTING PROTEIN 1"/>
    <property type="match status" value="1"/>
</dbReference>
<evidence type="ECO:0000256" key="1">
    <source>
        <dbReference type="PROSITE-ProRule" id="PRU00221"/>
    </source>
</evidence>